<protein>
    <submittedName>
        <fullName evidence="1">Uncharacterized protein</fullName>
    </submittedName>
</protein>
<evidence type="ECO:0000313" key="1">
    <source>
        <dbReference type="EMBL" id="JAD97809.1"/>
    </source>
</evidence>
<reference evidence="1" key="1">
    <citation type="submission" date="2014-09" db="EMBL/GenBank/DDBJ databases">
        <authorList>
            <person name="Magalhaes I.L.F."/>
            <person name="Oliveira U."/>
            <person name="Santos F.R."/>
            <person name="Vidigal T.H.D.A."/>
            <person name="Brescovit A.D."/>
            <person name="Santos A.J."/>
        </authorList>
    </citation>
    <scope>NUCLEOTIDE SEQUENCE</scope>
    <source>
        <tissue evidence="1">Shoot tissue taken approximately 20 cm above the soil surface</tissue>
    </source>
</reference>
<reference evidence="1" key="2">
    <citation type="journal article" date="2015" name="Data Brief">
        <title>Shoot transcriptome of the giant reed, Arundo donax.</title>
        <authorList>
            <person name="Barrero R.A."/>
            <person name="Guerrero F.D."/>
            <person name="Moolhuijzen P."/>
            <person name="Goolsby J.A."/>
            <person name="Tidwell J."/>
            <person name="Bellgard S.E."/>
            <person name="Bellgard M.I."/>
        </authorList>
    </citation>
    <scope>NUCLEOTIDE SEQUENCE</scope>
    <source>
        <tissue evidence="1">Shoot tissue taken approximately 20 cm above the soil surface</tissue>
    </source>
</reference>
<sequence>MKMIFLSVSHLGCRTSTVLNILCFFFHEETHNFAKKNHSFIRRNSMCSCYTDIVNALLLFQLLYNVLSFCLNSTVSREFLLSKYSSYIGW</sequence>
<dbReference type="EMBL" id="GBRH01200086">
    <property type="protein sequence ID" value="JAD97809.1"/>
    <property type="molecule type" value="Transcribed_RNA"/>
</dbReference>
<organism evidence="1">
    <name type="scientific">Arundo donax</name>
    <name type="common">Giant reed</name>
    <name type="synonym">Donax arundinaceus</name>
    <dbReference type="NCBI Taxonomy" id="35708"/>
    <lineage>
        <taxon>Eukaryota</taxon>
        <taxon>Viridiplantae</taxon>
        <taxon>Streptophyta</taxon>
        <taxon>Embryophyta</taxon>
        <taxon>Tracheophyta</taxon>
        <taxon>Spermatophyta</taxon>
        <taxon>Magnoliopsida</taxon>
        <taxon>Liliopsida</taxon>
        <taxon>Poales</taxon>
        <taxon>Poaceae</taxon>
        <taxon>PACMAD clade</taxon>
        <taxon>Arundinoideae</taxon>
        <taxon>Arundineae</taxon>
        <taxon>Arundo</taxon>
    </lineage>
</organism>
<dbReference type="AlphaFoldDB" id="A0A0A9EAM8"/>
<name>A0A0A9EAM8_ARUDO</name>
<proteinExistence type="predicted"/>
<accession>A0A0A9EAM8</accession>